<evidence type="ECO:0000256" key="8">
    <source>
        <dbReference type="ARBA" id="ARBA00022692"/>
    </source>
</evidence>
<evidence type="ECO:0000256" key="12">
    <source>
        <dbReference type="ARBA" id="ARBA00022989"/>
    </source>
</evidence>
<evidence type="ECO:0000256" key="11">
    <source>
        <dbReference type="ARBA" id="ARBA00022982"/>
    </source>
</evidence>
<feature type="transmembrane region" description="Helical" evidence="18">
    <location>
        <begin position="305"/>
        <end position="325"/>
    </location>
</feature>
<feature type="transmembrane region" description="Helical" evidence="18">
    <location>
        <begin position="139"/>
        <end position="157"/>
    </location>
</feature>
<dbReference type="PANTHER" id="PTHR46552:SF1">
    <property type="entry name" value="NADH-UBIQUINONE OXIDOREDUCTASE CHAIN 2"/>
    <property type="match status" value="1"/>
</dbReference>
<feature type="transmembrane region" description="Helical" evidence="18">
    <location>
        <begin position="111"/>
        <end position="133"/>
    </location>
</feature>
<feature type="transmembrane region" description="Helical" evidence="18">
    <location>
        <begin position="50"/>
        <end position="72"/>
    </location>
</feature>
<evidence type="ECO:0000313" key="20">
    <source>
        <dbReference type="EMBL" id="AVN67817.1"/>
    </source>
</evidence>
<feature type="transmembrane region" description="Helical" evidence="18">
    <location>
        <begin position="84"/>
        <end position="104"/>
    </location>
</feature>
<evidence type="ECO:0000256" key="13">
    <source>
        <dbReference type="ARBA" id="ARBA00023027"/>
    </source>
</evidence>
<gene>
    <name evidence="20" type="primary">nad2</name>
</gene>
<evidence type="ECO:0000256" key="15">
    <source>
        <dbReference type="ARBA" id="ARBA00023128"/>
    </source>
</evidence>
<dbReference type="InterPro" id="IPR003917">
    <property type="entry name" value="NADH_UbQ_OxRdtase_chain2"/>
</dbReference>
<evidence type="ECO:0000256" key="5">
    <source>
        <dbReference type="ARBA" id="ARBA00021008"/>
    </source>
</evidence>
<feature type="transmembrane region" description="Helical" evidence="18">
    <location>
        <begin position="188"/>
        <end position="208"/>
    </location>
</feature>
<keyword evidence="10 18" id="KW-1278">Translocase</keyword>
<comment type="similarity">
    <text evidence="3 18">Belongs to the complex I subunit 2 family.</text>
</comment>
<keyword evidence="14 18" id="KW-0830">Ubiquinone</keyword>
<evidence type="ECO:0000256" key="6">
    <source>
        <dbReference type="ARBA" id="ARBA00022448"/>
    </source>
</evidence>
<keyword evidence="13 18" id="KW-0520">NAD</keyword>
<feature type="transmembrane region" description="Helical" evidence="18">
    <location>
        <begin position="259"/>
        <end position="280"/>
    </location>
</feature>
<keyword evidence="7 18" id="KW-0679">Respiratory chain</keyword>
<evidence type="ECO:0000256" key="16">
    <source>
        <dbReference type="ARBA" id="ARBA00023136"/>
    </source>
</evidence>
<evidence type="ECO:0000256" key="10">
    <source>
        <dbReference type="ARBA" id="ARBA00022967"/>
    </source>
</evidence>
<dbReference type="GO" id="GO:0005743">
    <property type="term" value="C:mitochondrial inner membrane"/>
    <property type="evidence" value="ECO:0007669"/>
    <property type="project" value="UniProtKB-SubCell"/>
</dbReference>
<dbReference type="EC" id="7.1.1.2" evidence="4 18"/>
<dbReference type="GO" id="GO:0006120">
    <property type="term" value="P:mitochondrial electron transport, NADH to ubiquinone"/>
    <property type="evidence" value="ECO:0007669"/>
    <property type="project" value="InterPro"/>
</dbReference>
<geneLocation type="mitochondrion" evidence="20"/>
<feature type="transmembrane region" description="Helical" evidence="18">
    <location>
        <begin position="20"/>
        <end position="38"/>
    </location>
</feature>
<comment type="function">
    <text evidence="1">Core subunit of the mitochondrial membrane respiratory chain NADH dehydrogenase (Complex I) that is believed to belong to the minimal assembly required for catalysis. Complex I functions in the transfer of electrons from NADH to the respiratory chain. The immediate electron acceptor for the enzyme is believed to be ubiquinone.</text>
</comment>
<evidence type="ECO:0000256" key="3">
    <source>
        <dbReference type="ARBA" id="ARBA00007012"/>
    </source>
</evidence>
<keyword evidence="15 18" id="KW-0496">Mitochondrion</keyword>
<comment type="catalytic activity">
    <reaction evidence="17 18">
        <text>a ubiquinone + NADH + 5 H(+)(in) = a ubiquinol + NAD(+) + 4 H(+)(out)</text>
        <dbReference type="Rhea" id="RHEA:29091"/>
        <dbReference type="Rhea" id="RHEA-COMP:9565"/>
        <dbReference type="Rhea" id="RHEA-COMP:9566"/>
        <dbReference type="ChEBI" id="CHEBI:15378"/>
        <dbReference type="ChEBI" id="CHEBI:16389"/>
        <dbReference type="ChEBI" id="CHEBI:17976"/>
        <dbReference type="ChEBI" id="CHEBI:57540"/>
        <dbReference type="ChEBI" id="CHEBI:57945"/>
        <dbReference type="EC" id="7.1.1.2"/>
    </reaction>
</comment>
<keyword evidence="8 18" id="KW-0812">Transmembrane</keyword>
<dbReference type="EMBL" id="MG882186">
    <property type="protein sequence ID" value="AVN67817.1"/>
    <property type="molecule type" value="Genomic_DNA"/>
</dbReference>
<evidence type="ECO:0000256" key="18">
    <source>
        <dbReference type="RuleBase" id="RU003403"/>
    </source>
</evidence>
<evidence type="ECO:0000256" key="7">
    <source>
        <dbReference type="ARBA" id="ARBA00022660"/>
    </source>
</evidence>
<evidence type="ECO:0000256" key="17">
    <source>
        <dbReference type="ARBA" id="ARBA00049551"/>
    </source>
</evidence>
<evidence type="ECO:0000256" key="2">
    <source>
        <dbReference type="ARBA" id="ARBA00004448"/>
    </source>
</evidence>
<dbReference type="PANTHER" id="PTHR46552">
    <property type="entry name" value="NADH-UBIQUINONE OXIDOREDUCTASE CHAIN 2"/>
    <property type="match status" value="1"/>
</dbReference>
<dbReference type="InterPro" id="IPR001750">
    <property type="entry name" value="ND/Mrp_TM"/>
</dbReference>
<dbReference type="InterPro" id="IPR050175">
    <property type="entry name" value="Complex_I_Subunit_2"/>
</dbReference>
<keyword evidence="9 18" id="KW-0999">Mitochondrion inner membrane</keyword>
<proteinExistence type="inferred from homology"/>
<evidence type="ECO:0000256" key="14">
    <source>
        <dbReference type="ARBA" id="ARBA00023075"/>
    </source>
</evidence>
<dbReference type="AlphaFoldDB" id="A0A2P1H8F5"/>
<dbReference type="PRINTS" id="PR01436">
    <property type="entry name" value="NADHDHGNASE2"/>
</dbReference>
<comment type="subcellular location">
    <subcellularLocation>
        <location evidence="2 18">Mitochondrion inner membrane</location>
        <topology evidence="2 18">Multi-pass membrane protein</topology>
    </subcellularLocation>
</comment>
<evidence type="ECO:0000256" key="4">
    <source>
        <dbReference type="ARBA" id="ARBA00012944"/>
    </source>
</evidence>
<name>A0A2P1H8F5_9NEOP</name>
<keyword evidence="12 18" id="KW-1133">Transmembrane helix</keyword>
<evidence type="ECO:0000256" key="1">
    <source>
        <dbReference type="ARBA" id="ARBA00003257"/>
    </source>
</evidence>
<evidence type="ECO:0000256" key="9">
    <source>
        <dbReference type="ARBA" id="ARBA00022792"/>
    </source>
</evidence>
<evidence type="ECO:0000259" key="19">
    <source>
        <dbReference type="Pfam" id="PF00361"/>
    </source>
</evidence>
<organism evidence="20">
    <name type="scientific">Ischnoptera deropeltiformis</name>
    <dbReference type="NCBI Taxonomy" id="1585295"/>
    <lineage>
        <taxon>Eukaryota</taxon>
        <taxon>Metazoa</taxon>
        <taxon>Ecdysozoa</taxon>
        <taxon>Arthropoda</taxon>
        <taxon>Hexapoda</taxon>
        <taxon>Insecta</taxon>
        <taxon>Pterygota</taxon>
        <taxon>Neoptera</taxon>
        <taxon>Polyneoptera</taxon>
        <taxon>Dictyoptera</taxon>
        <taxon>Blattodea</taxon>
        <taxon>Blaberoidea</taxon>
        <taxon>Blattellidae</taxon>
        <taxon>Ischnoptera</taxon>
    </lineage>
</organism>
<protein>
    <recommendedName>
        <fullName evidence="5 18">NADH-ubiquinone oxidoreductase chain 2</fullName>
        <ecNumber evidence="4 18">7.1.1.2</ecNumber>
    </recommendedName>
</protein>
<dbReference type="Pfam" id="PF00361">
    <property type="entry name" value="Proton_antipo_M"/>
    <property type="match status" value="1"/>
</dbReference>
<accession>A0A2P1H8F5</accession>
<reference evidence="20" key="1">
    <citation type="journal article" date="2018" name="Mol. Biol. Evol.">
        <title>Transoceanic dispersal and plate tectonics shaped global cockroach distributions: evidence from mitochondrial phylogenomics.</title>
        <authorList>
            <person name="Bourguignon T."/>
            <person name="Qian T."/>
            <person name="Ho S.Y.W."/>
            <person name="Juna F."/>
            <person name="Wang Z."/>
            <person name="Arab D.A."/>
            <person name="Cameron S.L."/>
            <person name="Walker J."/>
            <person name="Rentz D."/>
            <person name="Evans T.A."/>
            <person name="Lo N."/>
        </authorList>
    </citation>
    <scope>NUCLEOTIDE SEQUENCE</scope>
</reference>
<keyword evidence="11 18" id="KW-0249">Electron transport</keyword>
<dbReference type="GO" id="GO:0008137">
    <property type="term" value="F:NADH dehydrogenase (ubiquinone) activity"/>
    <property type="evidence" value="ECO:0007669"/>
    <property type="project" value="UniProtKB-EC"/>
</dbReference>
<feature type="domain" description="NADH:quinone oxidoreductase/Mrp antiporter transmembrane" evidence="19">
    <location>
        <begin position="16"/>
        <end position="275"/>
    </location>
</feature>
<sequence length="329" mass="37521">MFTTTLMSGVMITASSNSWLGVWMGLEINLLSFIPITSSNNNIFTNESSLKYFLIQALASSIFLFTIMLMMMSEDFTYMDNSTSMILSTPILMKSGAAPFHWWFPSVMDGLEWLNCFILITIQKIAPLILISYMIWDDFFITIIIMSNIVGSIGGYNQTSIRSIMTYSSINHIGWMMVAMMLSENLWLLYFIIYSTLTLSIILIIKPFQASFINLTFTLHNDMPVKKFMLFTSFLSLGGLPPFLGFLPKWMVITMTVKSNLTLLITVMVISSLITLYYYLRVSYSSFIILHSEPWWSCKTNKSKMMLTIMLSSISMLGLMTVTLLNSAY</sequence>
<keyword evidence="16 18" id="KW-0472">Membrane</keyword>
<comment type="function">
    <text evidence="18">Core subunit of the mitochondrial membrane respiratory chain NADH dehydrogenase (Complex I) which catalyzes electron transfer from NADH through the respiratory chain, using ubiquinone as an electron acceptor. Essential for the catalytic activity and assembly of complex I.</text>
</comment>
<feature type="transmembrane region" description="Helical" evidence="18">
    <location>
        <begin position="228"/>
        <end position="247"/>
    </location>
</feature>
<keyword evidence="6" id="KW-0813">Transport</keyword>